<evidence type="ECO:0000313" key="1">
    <source>
        <dbReference type="EMBL" id="ANY68443.1"/>
    </source>
</evidence>
<organism evidence="1">
    <name type="scientific">Paenibacillus sp. BIHB 4019</name>
    <dbReference type="NCBI Taxonomy" id="1870819"/>
    <lineage>
        <taxon>Bacteria</taxon>
        <taxon>Bacillati</taxon>
        <taxon>Bacillota</taxon>
        <taxon>Bacilli</taxon>
        <taxon>Bacillales</taxon>
        <taxon>Paenibacillaceae</taxon>
        <taxon>Paenibacillus</taxon>
    </lineage>
</organism>
<protein>
    <submittedName>
        <fullName evidence="1">Uncharacterized protein</fullName>
    </submittedName>
</protein>
<proteinExistence type="predicted"/>
<name>A0A1B2DL54_9BACL</name>
<reference evidence="1" key="1">
    <citation type="submission" date="2016-08" db="EMBL/GenBank/DDBJ databases">
        <title>Complete Genome Seqeunce of Paenibacillus sp. BIHB 4019 from tea rhizoplane.</title>
        <authorList>
            <person name="Thakur R."/>
            <person name="Swarnkar M.K."/>
            <person name="Gulati A."/>
        </authorList>
    </citation>
    <scope>NUCLEOTIDE SEQUENCE [LARGE SCALE GENOMIC DNA]</scope>
    <source>
        <strain evidence="1">BIHB4019</strain>
    </source>
</reference>
<dbReference type="AlphaFoldDB" id="A0A1B2DL54"/>
<dbReference type="RefSeq" id="WP_056029773.1">
    <property type="nucleotide sequence ID" value="NZ_CP016808.1"/>
</dbReference>
<dbReference type="EMBL" id="CP016808">
    <property type="protein sequence ID" value="ANY68443.1"/>
    <property type="molecule type" value="Genomic_DNA"/>
</dbReference>
<gene>
    <name evidence="1" type="ORF">BBD42_19670</name>
</gene>
<accession>A0A1B2DL54</accession>
<sequence>MSIQHTVHFKIIRPHETKTLHGLIFLEENQHPTVEDYAKCLKLCGHDVVIHDADKFIFKAESDGQSYLIDVLEDFEKRVRDLDAENLSRSFQKPNPSF</sequence>